<evidence type="ECO:0000256" key="2">
    <source>
        <dbReference type="ARBA" id="ARBA00022670"/>
    </source>
</evidence>
<comment type="catalytic activity">
    <reaction evidence="7">
        <text>Preferential cleavage: (Ac)2-L-Lys-D-Ala-|-D-Ala. Also transpeptidation of peptidyl-alanyl moieties that are N-acyl substituents of D-alanine.</text>
        <dbReference type="EC" id="3.4.16.4"/>
    </reaction>
</comment>
<evidence type="ECO:0000256" key="5">
    <source>
        <dbReference type="ARBA" id="ARBA00022801"/>
    </source>
</evidence>
<feature type="domain" description="Glycosyl transferase family 51" evidence="11">
    <location>
        <begin position="93"/>
        <end position="277"/>
    </location>
</feature>
<evidence type="ECO:0000259" key="10">
    <source>
        <dbReference type="Pfam" id="PF00905"/>
    </source>
</evidence>
<evidence type="ECO:0000256" key="8">
    <source>
        <dbReference type="ARBA" id="ARBA00049902"/>
    </source>
</evidence>
<keyword evidence="3" id="KW-0328">Glycosyltransferase</keyword>
<organism evidence="12 13">
    <name type="scientific">Conyzicola nivalis</name>
    <dbReference type="NCBI Taxonomy" id="1477021"/>
    <lineage>
        <taxon>Bacteria</taxon>
        <taxon>Bacillati</taxon>
        <taxon>Actinomycetota</taxon>
        <taxon>Actinomycetes</taxon>
        <taxon>Micrococcales</taxon>
        <taxon>Microbacteriaceae</taxon>
        <taxon>Conyzicola</taxon>
    </lineage>
</organism>
<evidence type="ECO:0000259" key="11">
    <source>
        <dbReference type="Pfam" id="PF00912"/>
    </source>
</evidence>
<reference evidence="12 13" key="1">
    <citation type="submission" date="2024-06" db="EMBL/GenBank/DDBJ databases">
        <title>Sorghum-associated microbial communities from plants grown in Nebraska, USA.</title>
        <authorList>
            <person name="Schachtman D."/>
        </authorList>
    </citation>
    <scope>NUCLEOTIDE SEQUENCE [LARGE SCALE GENOMIC DNA]</scope>
    <source>
        <strain evidence="12 13">2857</strain>
    </source>
</reference>
<sequence>MSKRYEIVSLDEIASGARDFELRPGHTLAKAVAGILAISVLFGAAVAAVGAPAVIAATSSTTKLTDYWEALPSDLPIAAALPQHVILLDKNGAEFARFYSENRIPVAFEQISPNFTNALVATEDSRFYEHSGVDLPGIARAAITNMASNKRTEGGSTITQQLVQNILITNARNDDEKAVAVGDTYQAKLREAKYAISLEKAMTKHEILATYSNAVYFGNLAYGVQAASQVYFNTDAASLTIPQAAMLVALLKSPVAFDPYAYPEATQPRRDIVIDRMLTEGYITAEEAAAATAEPIVLTRGETPSGCAASPYPYYCALVHEEILTSPAFGDTLEARKETLRRGGLTLTTALDRAVADASLNAAVGALGYENRVATGTATVVPGTGHIAAVAENRTWGQTQVVYAASKFQPGSVMKPLTLVTALEQGLPLTTSFNANGPYISRVVDSPKKGYTNFGNSNPGTIDARTAIKQSVNVYFVKLIEKTTVPAVVEMGKRLGLTTLGEVGARTGSFALGTSDVEPLEMANVYATFASGGIKCTPISIIAGVRTTTGEAIATPPADCHQEISPAVAAQMTDVLQGTFRGGTLSGVGAVAGRETAGKTGTTDDSAANWTVGMTAQFATAVWVGDPRGGQAYPLTRVVAYGRTLFKTTGSAIAGRIWKSIMTDIHAGVPAVPFPG</sequence>
<accession>A0ABV2QRM0</accession>
<dbReference type="GO" id="GO:0004180">
    <property type="term" value="F:carboxypeptidase activity"/>
    <property type="evidence" value="ECO:0007669"/>
    <property type="project" value="UniProtKB-KW"/>
</dbReference>
<dbReference type="RefSeq" id="WP_354025906.1">
    <property type="nucleotide sequence ID" value="NZ_JBEPSJ010000005.1"/>
</dbReference>
<keyword evidence="6" id="KW-0511">Multifunctional enzyme</keyword>
<proteinExistence type="predicted"/>
<dbReference type="Pfam" id="PF00905">
    <property type="entry name" value="Transpeptidase"/>
    <property type="match status" value="1"/>
</dbReference>
<keyword evidence="9" id="KW-0812">Transmembrane</keyword>
<dbReference type="InterPro" id="IPR023346">
    <property type="entry name" value="Lysozyme-like_dom_sf"/>
</dbReference>
<comment type="caution">
    <text evidence="12">The sequence shown here is derived from an EMBL/GenBank/DDBJ whole genome shotgun (WGS) entry which is preliminary data.</text>
</comment>
<dbReference type="PANTHER" id="PTHR32282:SF33">
    <property type="entry name" value="PEPTIDOGLYCAN GLYCOSYLTRANSFERASE"/>
    <property type="match status" value="1"/>
</dbReference>
<gene>
    <name evidence="12" type="ORF">ABIE21_003262</name>
</gene>
<comment type="catalytic activity">
    <reaction evidence="8">
        <text>[GlcNAc-(1-&gt;4)-Mur2Ac(oyl-L-Ala-gamma-D-Glu-L-Lys-D-Ala-D-Ala)](n)-di-trans,octa-cis-undecaprenyl diphosphate + beta-D-GlcNAc-(1-&gt;4)-Mur2Ac(oyl-L-Ala-gamma-D-Glu-L-Lys-D-Ala-D-Ala)-di-trans,octa-cis-undecaprenyl diphosphate = [GlcNAc-(1-&gt;4)-Mur2Ac(oyl-L-Ala-gamma-D-Glu-L-Lys-D-Ala-D-Ala)](n+1)-di-trans,octa-cis-undecaprenyl diphosphate + di-trans,octa-cis-undecaprenyl diphosphate + H(+)</text>
        <dbReference type="Rhea" id="RHEA:23708"/>
        <dbReference type="Rhea" id="RHEA-COMP:9602"/>
        <dbReference type="Rhea" id="RHEA-COMP:9603"/>
        <dbReference type="ChEBI" id="CHEBI:15378"/>
        <dbReference type="ChEBI" id="CHEBI:58405"/>
        <dbReference type="ChEBI" id="CHEBI:60033"/>
        <dbReference type="ChEBI" id="CHEBI:78435"/>
        <dbReference type="EC" id="2.4.99.28"/>
    </reaction>
</comment>
<dbReference type="InterPro" id="IPR001264">
    <property type="entry name" value="Glyco_trans_51"/>
</dbReference>
<evidence type="ECO:0000256" key="4">
    <source>
        <dbReference type="ARBA" id="ARBA00022679"/>
    </source>
</evidence>
<keyword evidence="5" id="KW-0378">Hydrolase</keyword>
<keyword evidence="9" id="KW-1133">Transmembrane helix</keyword>
<dbReference type="Gene3D" id="3.40.710.10">
    <property type="entry name" value="DD-peptidase/beta-lactamase superfamily"/>
    <property type="match status" value="1"/>
</dbReference>
<keyword evidence="13" id="KW-1185">Reference proteome</keyword>
<dbReference type="InterPro" id="IPR012338">
    <property type="entry name" value="Beta-lactam/transpept-like"/>
</dbReference>
<dbReference type="PANTHER" id="PTHR32282">
    <property type="entry name" value="BINDING PROTEIN TRANSPEPTIDASE, PUTATIVE-RELATED"/>
    <property type="match status" value="1"/>
</dbReference>
<name>A0ABV2QRM0_9MICO</name>
<evidence type="ECO:0000256" key="9">
    <source>
        <dbReference type="SAM" id="Phobius"/>
    </source>
</evidence>
<keyword evidence="4" id="KW-0808">Transferase</keyword>
<dbReference type="InterPro" id="IPR050396">
    <property type="entry name" value="Glycosyltr_51/Transpeptidase"/>
</dbReference>
<evidence type="ECO:0000313" key="12">
    <source>
        <dbReference type="EMBL" id="MET4583731.1"/>
    </source>
</evidence>
<dbReference type="Pfam" id="PF00912">
    <property type="entry name" value="Transgly"/>
    <property type="match status" value="1"/>
</dbReference>
<dbReference type="Proteomes" id="UP001549257">
    <property type="component" value="Unassembled WGS sequence"/>
</dbReference>
<dbReference type="EMBL" id="JBEPSJ010000005">
    <property type="protein sequence ID" value="MET4583731.1"/>
    <property type="molecule type" value="Genomic_DNA"/>
</dbReference>
<dbReference type="SUPFAM" id="SSF53955">
    <property type="entry name" value="Lysozyme-like"/>
    <property type="match status" value="1"/>
</dbReference>
<evidence type="ECO:0000256" key="1">
    <source>
        <dbReference type="ARBA" id="ARBA00022645"/>
    </source>
</evidence>
<keyword evidence="2" id="KW-0645">Protease</keyword>
<feature type="domain" description="Penicillin-binding protein transpeptidase" evidence="10">
    <location>
        <begin position="382"/>
        <end position="624"/>
    </location>
</feature>
<evidence type="ECO:0000256" key="7">
    <source>
        <dbReference type="ARBA" id="ARBA00034000"/>
    </source>
</evidence>
<dbReference type="InterPro" id="IPR001460">
    <property type="entry name" value="PCN-bd_Tpept"/>
</dbReference>
<evidence type="ECO:0000313" key="13">
    <source>
        <dbReference type="Proteomes" id="UP001549257"/>
    </source>
</evidence>
<dbReference type="Gene3D" id="1.10.3810.10">
    <property type="entry name" value="Biosynthetic peptidoglycan transglycosylase-like"/>
    <property type="match status" value="1"/>
</dbReference>
<evidence type="ECO:0000256" key="6">
    <source>
        <dbReference type="ARBA" id="ARBA00023268"/>
    </source>
</evidence>
<dbReference type="SUPFAM" id="SSF56601">
    <property type="entry name" value="beta-lactamase/transpeptidase-like"/>
    <property type="match status" value="1"/>
</dbReference>
<protein>
    <submittedName>
        <fullName evidence="12">Membrane peptidoglycan carboxypeptidase</fullName>
    </submittedName>
</protein>
<dbReference type="InterPro" id="IPR036950">
    <property type="entry name" value="PBP_transglycosylase"/>
</dbReference>
<keyword evidence="9" id="KW-0472">Membrane</keyword>
<keyword evidence="1 12" id="KW-0121">Carboxypeptidase</keyword>
<feature type="transmembrane region" description="Helical" evidence="9">
    <location>
        <begin position="31"/>
        <end position="55"/>
    </location>
</feature>
<evidence type="ECO:0000256" key="3">
    <source>
        <dbReference type="ARBA" id="ARBA00022676"/>
    </source>
</evidence>